<name>A0A2T5KA45_9RHOB</name>
<dbReference type="InterPro" id="IPR020904">
    <property type="entry name" value="Sc_DH/Rdtase_CS"/>
</dbReference>
<proteinExistence type="inferred from homology"/>
<protein>
    <submittedName>
        <fullName evidence="4">2-keto-3-deoxy-L-fuconate dehydrogenase</fullName>
    </submittedName>
</protein>
<accession>A0A2T5KA45</accession>
<dbReference type="Gene3D" id="3.40.50.720">
    <property type="entry name" value="NAD(P)-binding Rossmann-like Domain"/>
    <property type="match status" value="1"/>
</dbReference>
<dbReference type="FunFam" id="3.40.50.720:FF:000084">
    <property type="entry name" value="Short-chain dehydrogenase reductase"/>
    <property type="match status" value="1"/>
</dbReference>
<dbReference type="RefSeq" id="WP_011910199.1">
    <property type="nucleotide sequence ID" value="NZ_CP089966.1"/>
</dbReference>
<gene>
    <name evidence="4" type="ORF">C8J28_105127</name>
</gene>
<dbReference type="GO" id="GO:0016491">
    <property type="term" value="F:oxidoreductase activity"/>
    <property type="evidence" value="ECO:0007669"/>
    <property type="project" value="UniProtKB-KW"/>
</dbReference>
<reference evidence="4 5" key="1">
    <citation type="submission" date="2018-04" db="EMBL/GenBank/DDBJ databases">
        <title>Genomic Encyclopedia of Type Strains, Phase III (KMG-III): the genomes of soil and plant-associated and newly described type strains.</title>
        <authorList>
            <person name="Whitman W."/>
        </authorList>
    </citation>
    <scope>NUCLEOTIDE SEQUENCE [LARGE SCALE GENOMIC DNA]</scope>
    <source>
        <strain evidence="4 5">KA25</strain>
    </source>
</reference>
<dbReference type="SUPFAM" id="SSF51735">
    <property type="entry name" value="NAD(P)-binding Rossmann-fold domains"/>
    <property type="match status" value="1"/>
</dbReference>
<dbReference type="Proteomes" id="UP000244060">
    <property type="component" value="Unassembled WGS sequence"/>
</dbReference>
<dbReference type="Pfam" id="PF13561">
    <property type="entry name" value="adh_short_C2"/>
    <property type="match status" value="1"/>
</dbReference>
<dbReference type="InterPro" id="IPR036291">
    <property type="entry name" value="NAD(P)-bd_dom_sf"/>
</dbReference>
<evidence type="ECO:0000313" key="5">
    <source>
        <dbReference type="Proteomes" id="UP000244060"/>
    </source>
</evidence>
<dbReference type="PANTHER" id="PTHR43477">
    <property type="entry name" value="DIHYDROANTICAPSIN 7-DEHYDROGENASE"/>
    <property type="match status" value="1"/>
</dbReference>
<dbReference type="PROSITE" id="PS00061">
    <property type="entry name" value="ADH_SHORT"/>
    <property type="match status" value="1"/>
</dbReference>
<comment type="caution">
    <text evidence="4">The sequence shown here is derived from an EMBL/GenBank/DDBJ whole genome shotgun (WGS) entry which is preliminary data.</text>
</comment>
<dbReference type="InterPro" id="IPR051122">
    <property type="entry name" value="SDR_DHRS6-like"/>
</dbReference>
<comment type="similarity">
    <text evidence="1">Belongs to the short-chain dehydrogenases/reductases (SDR) family.</text>
</comment>
<dbReference type="PRINTS" id="PR00080">
    <property type="entry name" value="SDRFAMILY"/>
</dbReference>
<evidence type="ECO:0000256" key="2">
    <source>
        <dbReference type="ARBA" id="ARBA00023002"/>
    </source>
</evidence>
<keyword evidence="2" id="KW-0560">Oxidoreductase</keyword>
<dbReference type="PANTHER" id="PTHR43477:SF4">
    <property type="entry name" value="DEHYDROGENASE_REDUCTASE SDR FAMILY MEMBER 6"/>
    <property type="match status" value="1"/>
</dbReference>
<dbReference type="AlphaFoldDB" id="A0A2T5KA45"/>
<dbReference type="InterPro" id="IPR002347">
    <property type="entry name" value="SDR_fam"/>
</dbReference>
<sequence length="247" mass="25909">MSGRLAGKRAFVAGAGQGMGREIALAYAREGAEVIAASRTLAKMVDLPSLAPAIRPVELDLVDAEAVARVTGEAGPVDILVNCAAFVHTGTLLDCPPEDWRRSFDQNVHSCYHTIRGLLPGMLERGSGSIVNIASVASSITGVPLRAAYGTSKAALIGLTKAVARDFIGRGIRCNALCPGTTQSPSLQERIEATDDPEETRRLFVARQPMGRLGTVEEMAAAAIYLGSDESGFMTGQLLVVDGGQTL</sequence>
<organism evidence="4 5">
    <name type="scientific">Cereibacter azotoformans</name>
    <dbReference type="NCBI Taxonomy" id="43057"/>
    <lineage>
        <taxon>Bacteria</taxon>
        <taxon>Pseudomonadati</taxon>
        <taxon>Pseudomonadota</taxon>
        <taxon>Alphaproteobacteria</taxon>
        <taxon>Rhodobacterales</taxon>
        <taxon>Paracoccaceae</taxon>
        <taxon>Cereibacter</taxon>
    </lineage>
</organism>
<keyword evidence="5" id="KW-1185">Reference proteome</keyword>
<keyword evidence="3" id="KW-0520">NAD</keyword>
<evidence type="ECO:0000256" key="1">
    <source>
        <dbReference type="ARBA" id="ARBA00006484"/>
    </source>
</evidence>
<evidence type="ECO:0000313" key="4">
    <source>
        <dbReference type="EMBL" id="PTR19286.1"/>
    </source>
</evidence>
<evidence type="ECO:0000256" key="3">
    <source>
        <dbReference type="ARBA" id="ARBA00023027"/>
    </source>
</evidence>
<dbReference type="OrthoDB" id="9803333at2"/>
<dbReference type="PRINTS" id="PR00081">
    <property type="entry name" value="GDHRDH"/>
</dbReference>
<dbReference type="EMBL" id="QAOT01000005">
    <property type="protein sequence ID" value="PTR19286.1"/>
    <property type="molecule type" value="Genomic_DNA"/>
</dbReference>